<name>A0A1S8DJD9_9GAMM</name>
<evidence type="ECO:0000256" key="1">
    <source>
        <dbReference type="ARBA" id="ARBA00004442"/>
    </source>
</evidence>
<feature type="signal peptide" evidence="11">
    <location>
        <begin position="1"/>
        <end position="19"/>
    </location>
</feature>
<reference evidence="15 16" key="1">
    <citation type="submission" date="2017-01" db="EMBL/GenBank/DDBJ databases">
        <title>Draft genome sequence of Pseudomonas pachastrellae type strain CCUG 46540T from a deep sea.</title>
        <authorList>
            <person name="Gomila M."/>
            <person name="Mulet M."/>
            <person name="Lalucat J."/>
            <person name="Garcia-Valdes E."/>
        </authorList>
    </citation>
    <scope>NUCLEOTIDE SEQUENCE [LARGE SCALE GENOMIC DNA]</scope>
    <source>
        <strain evidence="15 16">CCUG 46540</strain>
    </source>
</reference>
<evidence type="ECO:0000256" key="4">
    <source>
        <dbReference type="ARBA" id="ARBA00022452"/>
    </source>
</evidence>
<evidence type="ECO:0000259" key="13">
    <source>
        <dbReference type="Pfam" id="PF07244"/>
    </source>
</evidence>
<evidence type="ECO:0000256" key="2">
    <source>
        <dbReference type="ARBA" id="ARBA00010248"/>
    </source>
</evidence>
<evidence type="ECO:0000313" key="16">
    <source>
        <dbReference type="Proteomes" id="UP000242847"/>
    </source>
</evidence>
<dbReference type="GO" id="GO:0009306">
    <property type="term" value="P:protein secretion"/>
    <property type="evidence" value="ECO:0007669"/>
    <property type="project" value="TreeGrafter"/>
</dbReference>
<dbReference type="InterPro" id="IPR010827">
    <property type="entry name" value="BamA/TamA_POTRA"/>
</dbReference>
<keyword evidence="5" id="KW-0812">Transmembrane</keyword>
<dbReference type="InterPro" id="IPR000184">
    <property type="entry name" value="Bac_surfAg_D15"/>
</dbReference>
<evidence type="ECO:0000256" key="8">
    <source>
        <dbReference type="ARBA" id="ARBA00023237"/>
    </source>
</evidence>
<evidence type="ECO:0000256" key="9">
    <source>
        <dbReference type="ARBA" id="ARBA00033063"/>
    </source>
</evidence>
<evidence type="ECO:0000256" key="7">
    <source>
        <dbReference type="ARBA" id="ARBA00023136"/>
    </source>
</evidence>
<keyword evidence="16" id="KW-1185">Reference proteome</keyword>
<feature type="domain" description="Bacterial surface antigen (D15)" evidence="12">
    <location>
        <begin position="306"/>
        <end position="565"/>
    </location>
</feature>
<dbReference type="Gene3D" id="2.40.160.50">
    <property type="entry name" value="membrane protein fhac: a member of the omp85/tpsb transporter family"/>
    <property type="match status" value="1"/>
</dbReference>
<evidence type="ECO:0000256" key="10">
    <source>
        <dbReference type="ARBA" id="ARBA00093548"/>
    </source>
</evidence>
<evidence type="ECO:0000256" key="6">
    <source>
        <dbReference type="ARBA" id="ARBA00022729"/>
    </source>
</evidence>
<dbReference type="Proteomes" id="UP000242847">
    <property type="component" value="Unassembled WGS sequence"/>
</dbReference>
<evidence type="ECO:0000313" key="15">
    <source>
        <dbReference type="EMBL" id="ONM44999.1"/>
    </source>
</evidence>
<gene>
    <name evidence="15" type="ORF">BXT89_04580</name>
</gene>
<evidence type="ECO:0000259" key="14">
    <source>
        <dbReference type="Pfam" id="PF17243"/>
    </source>
</evidence>
<comment type="caution">
    <text evidence="15">The sequence shown here is derived from an EMBL/GenBank/DDBJ whole genome shotgun (WGS) entry which is preliminary data.</text>
</comment>
<keyword evidence="8" id="KW-0998">Cell outer membrane</keyword>
<dbReference type="Gene3D" id="3.10.20.310">
    <property type="entry name" value="membrane protein fhac"/>
    <property type="match status" value="3"/>
</dbReference>
<dbReference type="RefSeq" id="WP_083725163.1">
    <property type="nucleotide sequence ID" value="NZ_FOUD01000007.1"/>
</dbReference>
<dbReference type="OrthoDB" id="9769707at2"/>
<dbReference type="EMBL" id="MUBC01000007">
    <property type="protein sequence ID" value="ONM44999.1"/>
    <property type="molecule type" value="Genomic_DNA"/>
</dbReference>
<dbReference type="Pfam" id="PF01103">
    <property type="entry name" value="Omp85"/>
    <property type="match status" value="1"/>
</dbReference>
<comment type="similarity">
    <text evidence="2">Belongs to the TamA family.</text>
</comment>
<dbReference type="PANTHER" id="PTHR12815">
    <property type="entry name" value="SORTING AND ASSEMBLY MACHINERY SAMM50 PROTEIN FAMILY MEMBER"/>
    <property type="match status" value="1"/>
</dbReference>
<keyword evidence="7" id="KW-0472">Membrane</keyword>
<keyword evidence="4" id="KW-1134">Transmembrane beta strand</keyword>
<evidence type="ECO:0000256" key="5">
    <source>
        <dbReference type="ARBA" id="ARBA00022692"/>
    </source>
</evidence>
<dbReference type="Pfam" id="PF17243">
    <property type="entry name" value="POTRA_TamA_1"/>
    <property type="match status" value="1"/>
</dbReference>
<dbReference type="InterPro" id="IPR039910">
    <property type="entry name" value="D15-like"/>
</dbReference>
<dbReference type="AlphaFoldDB" id="A0A1S8DJD9"/>
<dbReference type="GO" id="GO:0009279">
    <property type="term" value="C:cell outer membrane"/>
    <property type="evidence" value="ECO:0007669"/>
    <property type="project" value="UniProtKB-SubCell"/>
</dbReference>
<dbReference type="InterPro" id="IPR035243">
    <property type="entry name" value="TamA_POTRA_Dom_1"/>
</dbReference>
<evidence type="ECO:0000256" key="11">
    <source>
        <dbReference type="SAM" id="SignalP"/>
    </source>
</evidence>
<feature type="domain" description="POTRA" evidence="13">
    <location>
        <begin position="184"/>
        <end position="257"/>
    </location>
</feature>
<dbReference type="SUPFAM" id="SSF56935">
    <property type="entry name" value="Porins"/>
    <property type="match status" value="1"/>
</dbReference>
<accession>A0A1S8DJD9</accession>
<feature type="chain" id="PRO_5010568299" description="Translocation and assembly module subunit TamA" evidence="11">
    <location>
        <begin position="20"/>
        <end position="568"/>
    </location>
</feature>
<dbReference type="PANTHER" id="PTHR12815:SF47">
    <property type="entry name" value="TRANSLOCATION AND ASSEMBLY MODULE SUBUNIT TAMA"/>
    <property type="match status" value="1"/>
</dbReference>
<proteinExistence type="inferred from homology"/>
<protein>
    <recommendedName>
        <fullName evidence="3">Translocation and assembly module subunit TamA</fullName>
    </recommendedName>
    <alternativeName>
        <fullName evidence="9">Autotransporter assembly factor TamA</fullName>
    </alternativeName>
</protein>
<comment type="subcellular location">
    <subcellularLocation>
        <location evidence="1">Cell outer membrane</location>
    </subcellularLocation>
</comment>
<comment type="subunit">
    <text evidence="10">Interacts with TamB to form the translocation and assembly module (TAM).</text>
</comment>
<feature type="domain" description="TamA POTRA" evidence="14">
    <location>
        <begin position="23"/>
        <end position="94"/>
    </location>
</feature>
<dbReference type="GO" id="GO:0097347">
    <property type="term" value="C:TAM protein secretion complex"/>
    <property type="evidence" value="ECO:0007669"/>
    <property type="project" value="TreeGrafter"/>
</dbReference>
<organism evidence="15 16">
    <name type="scientific">Halopseudomonas pachastrellae</name>
    <dbReference type="NCBI Taxonomy" id="254161"/>
    <lineage>
        <taxon>Bacteria</taxon>
        <taxon>Pseudomonadati</taxon>
        <taxon>Pseudomonadota</taxon>
        <taxon>Gammaproteobacteria</taxon>
        <taxon>Pseudomonadales</taxon>
        <taxon>Pseudomonadaceae</taxon>
        <taxon>Halopseudomonas</taxon>
    </lineage>
</organism>
<sequence>MGRAIVLICLLLVAAGAQASLKVTVVPAKKSVRENIEAYVGVVEGDSPQALERQFRHIDQQATLAAQALGYYHSRNELSISGDGDDSVLMLRVELGEPVRLGEVNIEILGAGRGTDAFLLPSAAMLQPGAVLHHGRYETVKSQINNQALRYGYFEGQYLKRELRVDPERNIADIHIQYDTGPRYRLGQVNFSETIFDPELLARMVPFEPGVPYDADLVGQLNQDLLSSGYFNGVLVTAPAERASGQEVPVQVEITERDPHSLGLGGGYSTDVGVRGKLTWDQHWVNPQGHTRGASMELSIPRQNVTAFYQVPLDPPLDNNLRYFVGWQHEDIDDVETRSLALGAELNTRLESGWQRTIGLRLQHEIFSLGDDSGNATLLIPSLVLQRTQATGGVDPSRGYSMLLDVQGAKEGVLSTVDFARVMGQVKGLYTAFDNHRLFGRLALGAVATNDFSSIPPSLRFFAGGDQSIRGYDYQTLSPVDSTGDTVGGRYLIASTAEYQYEFIDKWRAATFVDYGNAIDSLTDPLKTSVGIGVRWVSPIGPIRVDLARSLSDPDEGFKIHFSMGPEL</sequence>
<dbReference type="STRING" id="254161.SAMN05216256_107135"/>
<keyword evidence="6 11" id="KW-0732">Signal</keyword>
<evidence type="ECO:0000256" key="3">
    <source>
        <dbReference type="ARBA" id="ARBA00015419"/>
    </source>
</evidence>
<dbReference type="Pfam" id="PF07244">
    <property type="entry name" value="POTRA"/>
    <property type="match status" value="1"/>
</dbReference>
<evidence type="ECO:0000259" key="12">
    <source>
        <dbReference type="Pfam" id="PF01103"/>
    </source>
</evidence>